<dbReference type="AlphaFoldDB" id="A0A166U386"/>
<dbReference type="STRING" id="436010.A0A166U386"/>
<accession>A0A166U386</accession>
<proteinExistence type="predicted"/>
<dbReference type="InterPro" id="IPR021476">
    <property type="entry name" value="Egh16-like"/>
</dbReference>
<dbReference type="Pfam" id="PF11327">
    <property type="entry name" value="Egh16-like"/>
    <property type="match status" value="1"/>
</dbReference>
<dbReference type="PANTHER" id="PTHR34618:SF1">
    <property type="entry name" value="SECRETED PROTEIN"/>
    <property type="match status" value="1"/>
</dbReference>
<dbReference type="EMBL" id="KV417490">
    <property type="protein sequence ID" value="KZP31272.1"/>
    <property type="molecule type" value="Genomic_DNA"/>
</dbReference>
<evidence type="ECO:0000313" key="1">
    <source>
        <dbReference type="EMBL" id="KZP31272.1"/>
    </source>
</evidence>
<organism evidence="1 2">
    <name type="scientific">Athelia psychrophila</name>
    <dbReference type="NCBI Taxonomy" id="1759441"/>
    <lineage>
        <taxon>Eukaryota</taxon>
        <taxon>Fungi</taxon>
        <taxon>Dikarya</taxon>
        <taxon>Basidiomycota</taxon>
        <taxon>Agaricomycotina</taxon>
        <taxon>Agaricomycetes</taxon>
        <taxon>Agaricomycetidae</taxon>
        <taxon>Atheliales</taxon>
        <taxon>Atheliaceae</taxon>
        <taxon>Athelia</taxon>
    </lineage>
</organism>
<evidence type="ECO:0000313" key="2">
    <source>
        <dbReference type="Proteomes" id="UP000076532"/>
    </source>
</evidence>
<dbReference type="OrthoDB" id="3241054at2759"/>
<protein>
    <submittedName>
        <fullName evidence="1">Uncharacterized protein</fullName>
    </submittedName>
</protein>
<name>A0A166U386_9AGAM</name>
<gene>
    <name evidence="1" type="ORF">FIBSPDRAFT_849775</name>
</gene>
<sequence length="109" mass="11525">MKTLVDVPGTKGKSNAKNTAFSLNIQMPSNTKCTGTGGACLVRCKNGNSQPFGGCMAVAQAGTAKRSSVPRLINEARFHKHAIMARQARILLAHDGDDDLDTDEIVSVP</sequence>
<keyword evidence="2" id="KW-1185">Reference proteome</keyword>
<reference evidence="1 2" key="1">
    <citation type="journal article" date="2016" name="Mol. Biol. Evol.">
        <title>Comparative Genomics of Early-Diverging Mushroom-Forming Fungi Provides Insights into the Origins of Lignocellulose Decay Capabilities.</title>
        <authorList>
            <person name="Nagy L.G."/>
            <person name="Riley R."/>
            <person name="Tritt A."/>
            <person name="Adam C."/>
            <person name="Daum C."/>
            <person name="Floudas D."/>
            <person name="Sun H."/>
            <person name="Yadav J.S."/>
            <person name="Pangilinan J."/>
            <person name="Larsson K.H."/>
            <person name="Matsuura K."/>
            <person name="Barry K."/>
            <person name="Labutti K."/>
            <person name="Kuo R."/>
            <person name="Ohm R.A."/>
            <person name="Bhattacharya S.S."/>
            <person name="Shirouzu T."/>
            <person name="Yoshinaga Y."/>
            <person name="Martin F.M."/>
            <person name="Grigoriev I.V."/>
            <person name="Hibbett D.S."/>
        </authorList>
    </citation>
    <scope>NUCLEOTIDE SEQUENCE [LARGE SCALE GENOMIC DNA]</scope>
    <source>
        <strain evidence="1 2">CBS 109695</strain>
    </source>
</reference>
<dbReference type="Proteomes" id="UP000076532">
    <property type="component" value="Unassembled WGS sequence"/>
</dbReference>
<dbReference type="PANTHER" id="PTHR34618">
    <property type="entry name" value="SURFACE PROTEIN MAS1, PUTATIVE-RELATED"/>
    <property type="match status" value="1"/>
</dbReference>